<comment type="caution">
    <text evidence="3">The sequence shown here is derived from an EMBL/GenBank/DDBJ whole genome shotgun (WGS) entry which is preliminary data.</text>
</comment>
<proteinExistence type="predicted"/>
<keyword evidence="4" id="KW-1185">Reference proteome</keyword>
<dbReference type="InterPro" id="IPR013424">
    <property type="entry name" value="Ice-binding_C"/>
</dbReference>
<evidence type="ECO:0000313" key="4">
    <source>
        <dbReference type="Proteomes" id="UP000541535"/>
    </source>
</evidence>
<sequence>MNRTYLAAALVASMSICGAASAEATSKTTVSGVSYQLLDLDLNDGISPSLIFVDYGMATAPTSLQAGFEGNQVAFQTFGPRDLAPISMSQTHGTGSMQGYVSSSGTLDSLSLSATARIRGDGTYTYLQTSANASSGLTNFILSPKTAVVFTANTALDGRTSQVGDWAFASSWLGVVTYVDGVYNTTLSEIKMLSSFYNQTNGGVQTEHTTDTLLVRYDNLTNAGQGSGLNVSAFSNSMGYMATPVPEPSTYIMLLAGLVLTAGIKRRR</sequence>
<accession>A0A7W5BDZ1</accession>
<dbReference type="AlphaFoldDB" id="A0A7W5BDZ1"/>
<protein>
    <recommendedName>
        <fullName evidence="2">Ice-binding protein C-terminal domain-containing protein</fullName>
    </recommendedName>
</protein>
<dbReference type="EMBL" id="JACHXD010000016">
    <property type="protein sequence ID" value="MBB3121424.1"/>
    <property type="molecule type" value="Genomic_DNA"/>
</dbReference>
<dbReference type="Proteomes" id="UP000541535">
    <property type="component" value="Unassembled WGS sequence"/>
</dbReference>
<evidence type="ECO:0000259" key="2">
    <source>
        <dbReference type="Pfam" id="PF07589"/>
    </source>
</evidence>
<organism evidence="3 4">
    <name type="scientific">Pseudoduganella violacea</name>
    <dbReference type="NCBI Taxonomy" id="1715466"/>
    <lineage>
        <taxon>Bacteria</taxon>
        <taxon>Pseudomonadati</taxon>
        <taxon>Pseudomonadota</taxon>
        <taxon>Betaproteobacteria</taxon>
        <taxon>Burkholderiales</taxon>
        <taxon>Oxalobacteraceae</taxon>
        <taxon>Telluria group</taxon>
        <taxon>Pseudoduganella</taxon>
    </lineage>
</organism>
<feature type="chain" id="PRO_5030824829" description="Ice-binding protein C-terminal domain-containing protein" evidence="1">
    <location>
        <begin position="23"/>
        <end position="268"/>
    </location>
</feature>
<feature type="signal peptide" evidence="1">
    <location>
        <begin position="1"/>
        <end position="22"/>
    </location>
</feature>
<evidence type="ECO:0000256" key="1">
    <source>
        <dbReference type="SAM" id="SignalP"/>
    </source>
</evidence>
<dbReference type="NCBIfam" id="TIGR02595">
    <property type="entry name" value="PEP_CTERM"/>
    <property type="match status" value="1"/>
</dbReference>
<reference evidence="3 4" key="1">
    <citation type="submission" date="2020-08" db="EMBL/GenBank/DDBJ databases">
        <title>Genomic Encyclopedia of Type Strains, Phase III (KMG-III): the genomes of soil and plant-associated and newly described type strains.</title>
        <authorList>
            <person name="Whitman W."/>
        </authorList>
    </citation>
    <scope>NUCLEOTIDE SEQUENCE [LARGE SCALE GENOMIC DNA]</scope>
    <source>
        <strain evidence="3 4">CECT 8897</strain>
    </source>
</reference>
<gene>
    <name evidence="3" type="ORF">FHS03_004502</name>
</gene>
<keyword evidence="1" id="KW-0732">Signal</keyword>
<name>A0A7W5BDZ1_9BURK</name>
<dbReference type="Pfam" id="PF07589">
    <property type="entry name" value="PEP-CTERM"/>
    <property type="match status" value="1"/>
</dbReference>
<feature type="domain" description="Ice-binding protein C-terminal" evidence="2">
    <location>
        <begin position="244"/>
        <end position="267"/>
    </location>
</feature>
<evidence type="ECO:0000313" key="3">
    <source>
        <dbReference type="EMBL" id="MBB3121424.1"/>
    </source>
</evidence>
<dbReference type="RefSeq" id="WP_183443139.1">
    <property type="nucleotide sequence ID" value="NZ_JACHXD010000016.1"/>
</dbReference>